<dbReference type="Proteomes" id="UP000242418">
    <property type="component" value="Unassembled WGS sequence"/>
</dbReference>
<sequence length="79" mass="8617">MMMKGLFIAAVAVLLVACKTEETMTVDYYLANPDARKQKLVQCANNPGDEAIQANCVNAKEAQHKSLFDPDNTGMPSIK</sequence>
<protein>
    <recommendedName>
        <fullName evidence="3">Entry exclusion lipoprotein TrbK</fullName>
    </recommendedName>
</protein>
<dbReference type="AlphaFoldDB" id="A0AB37ZDH0"/>
<dbReference type="RefSeq" id="WP_031943274.1">
    <property type="nucleotide sequence ID" value="NZ_FMTL01000011.1"/>
</dbReference>
<reference evidence="1 2" key="1">
    <citation type="submission" date="2016-10" db="EMBL/GenBank/DDBJ databases">
        <authorList>
            <person name="Varghese N."/>
            <person name="Submissions S."/>
        </authorList>
    </citation>
    <scope>NUCLEOTIDE SEQUENCE [LARGE SCALE GENOMIC DNA]</scope>
    <source>
        <strain evidence="1 2">DSM 17833</strain>
    </source>
</reference>
<proteinExistence type="predicted"/>
<dbReference type="InterPro" id="IPR047937">
    <property type="entry name" value="Eex_IncN-like"/>
</dbReference>
<dbReference type="EMBL" id="FMTL01000011">
    <property type="protein sequence ID" value="SCW89658.1"/>
    <property type="molecule type" value="Genomic_DNA"/>
</dbReference>
<dbReference type="NCBIfam" id="NF033894">
    <property type="entry name" value="Eex_IncN"/>
    <property type="match status" value="1"/>
</dbReference>
<evidence type="ECO:0000313" key="2">
    <source>
        <dbReference type="Proteomes" id="UP000242418"/>
    </source>
</evidence>
<evidence type="ECO:0000313" key="1">
    <source>
        <dbReference type="EMBL" id="SCW89658.1"/>
    </source>
</evidence>
<evidence type="ECO:0008006" key="3">
    <source>
        <dbReference type="Google" id="ProtNLM"/>
    </source>
</evidence>
<comment type="caution">
    <text evidence="1">The sequence shown here is derived from an EMBL/GenBank/DDBJ whole genome shotgun (WGS) entry which is preliminary data.</text>
</comment>
<dbReference type="PROSITE" id="PS51257">
    <property type="entry name" value="PROKAR_LIPOPROTEIN"/>
    <property type="match status" value="1"/>
</dbReference>
<name>A0AB37ZDH0_9PSED</name>
<gene>
    <name evidence="1" type="ORF">SAMN05216370_0063</name>
</gene>
<accession>A0AB37ZDH0</accession>
<organism evidence="1 2">
    <name type="scientific">Pseudomonas peli</name>
    <dbReference type="NCBI Taxonomy" id="592361"/>
    <lineage>
        <taxon>Bacteria</taxon>
        <taxon>Pseudomonadati</taxon>
        <taxon>Pseudomonadota</taxon>
        <taxon>Gammaproteobacteria</taxon>
        <taxon>Pseudomonadales</taxon>
        <taxon>Pseudomonadaceae</taxon>
        <taxon>Pseudomonas</taxon>
    </lineage>
</organism>
<keyword evidence="2" id="KW-1185">Reference proteome</keyword>